<dbReference type="PROSITE" id="PS51257">
    <property type="entry name" value="PROKAR_LIPOPROTEIN"/>
    <property type="match status" value="1"/>
</dbReference>
<evidence type="ECO:0008006" key="3">
    <source>
        <dbReference type="Google" id="ProtNLM"/>
    </source>
</evidence>
<dbReference type="AlphaFoldDB" id="A0AAP9GVS3"/>
<dbReference type="RefSeq" id="WP_004972205.1">
    <property type="nucleotide sequence ID" value="NZ_BBNL01000001.1"/>
</dbReference>
<sequence>MILKSIILSSLVVGLSSCALVSPIFVDYNGVRRDVAQFINSKMSYSIADRRVLVAYAKGQQKILTAHQLNAAAQQQLAYERAVGRYCASQHISLKKLNQVDAKIFAHSDQQANWQQIQNLQMQIQLDTAQIDCTNKF</sequence>
<gene>
    <name evidence="1" type="ORF">GJD93_11120</name>
</gene>
<dbReference type="Proteomes" id="UP000405075">
    <property type="component" value="Chromosome"/>
</dbReference>
<proteinExistence type="predicted"/>
<protein>
    <recommendedName>
        <fullName evidence="3">Lipoprotein</fullName>
    </recommendedName>
</protein>
<evidence type="ECO:0000313" key="2">
    <source>
        <dbReference type="Proteomes" id="UP000405075"/>
    </source>
</evidence>
<dbReference type="EMBL" id="CP046045">
    <property type="protein sequence ID" value="QGM28192.1"/>
    <property type="molecule type" value="Genomic_DNA"/>
</dbReference>
<name>A0AAP9GVS3_9GAMM</name>
<accession>A0AAP9GVS3</accession>
<reference evidence="2" key="1">
    <citation type="submission" date="2019-11" db="EMBL/GenBank/DDBJ databases">
        <title>Escherichia coli 1916D6.</title>
        <authorList>
            <person name="Yao H."/>
            <person name="Du X."/>
            <person name="Yu R."/>
            <person name="Li A."/>
        </authorList>
    </citation>
    <scope>NUCLEOTIDE SEQUENCE [LARGE SCALE GENOMIC DNA]</scope>
    <source>
        <strain evidence="2">19110F47</strain>
    </source>
</reference>
<evidence type="ECO:0000313" key="1">
    <source>
        <dbReference type="EMBL" id="QGM28192.1"/>
    </source>
</evidence>
<organism evidence="1 2">
    <name type="scientific">Acinetobacter towneri</name>
    <dbReference type="NCBI Taxonomy" id="202956"/>
    <lineage>
        <taxon>Bacteria</taxon>
        <taxon>Pseudomonadati</taxon>
        <taxon>Pseudomonadota</taxon>
        <taxon>Gammaproteobacteria</taxon>
        <taxon>Moraxellales</taxon>
        <taxon>Moraxellaceae</taxon>
        <taxon>Acinetobacter</taxon>
    </lineage>
</organism>